<keyword evidence="2" id="KW-1185">Reference proteome</keyword>
<reference evidence="1 2" key="1">
    <citation type="submission" date="2015-04" db="EMBL/GenBank/DDBJ databases">
        <authorList>
            <person name="Syromyatnikov M.Y."/>
            <person name="Popov V.N."/>
        </authorList>
    </citation>
    <scope>NUCLEOTIDE SEQUENCE [LARGE SCALE GENOMIC DNA]</scope>
</reference>
<dbReference type="EMBL" id="CVRI01000008">
    <property type="protein sequence ID" value="CRK88444.1"/>
    <property type="molecule type" value="Genomic_DNA"/>
</dbReference>
<organism evidence="1 2">
    <name type="scientific">Clunio marinus</name>
    <dbReference type="NCBI Taxonomy" id="568069"/>
    <lineage>
        <taxon>Eukaryota</taxon>
        <taxon>Metazoa</taxon>
        <taxon>Ecdysozoa</taxon>
        <taxon>Arthropoda</taxon>
        <taxon>Hexapoda</taxon>
        <taxon>Insecta</taxon>
        <taxon>Pterygota</taxon>
        <taxon>Neoptera</taxon>
        <taxon>Endopterygota</taxon>
        <taxon>Diptera</taxon>
        <taxon>Nematocera</taxon>
        <taxon>Chironomoidea</taxon>
        <taxon>Chironomidae</taxon>
        <taxon>Clunio</taxon>
    </lineage>
</organism>
<dbReference type="Proteomes" id="UP000183832">
    <property type="component" value="Unassembled WGS sequence"/>
</dbReference>
<protein>
    <submittedName>
        <fullName evidence="1">CLUMA_CG002312, isoform A</fullName>
    </submittedName>
</protein>
<evidence type="ECO:0000313" key="2">
    <source>
        <dbReference type="Proteomes" id="UP000183832"/>
    </source>
</evidence>
<accession>A0A1J1HM12</accession>
<name>A0A1J1HM12_9DIPT</name>
<evidence type="ECO:0000313" key="1">
    <source>
        <dbReference type="EMBL" id="CRK88444.1"/>
    </source>
</evidence>
<gene>
    <name evidence="1" type="ORF">CLUMA_CG002312</name>
</gene>
<proteinExistence type="predicted"/>
<sequence length="155" mass="18553">MSKNYFVPQYIGLYAFINYTKRQRRPDKLCKFVTVNVPTEADVYLLNPIHLSSEGQTFVIKPLLRYRFKWICAYSRERQLCFSDCSKMTLKRKIALQVERRILVLKNTRSRTSSCFHVYTEFMAQFIRCLNENKKMSVYEIKCHLNSHLRLDDFG</sequence>
<dbReference type="AlphaFoldDB" id="A0A1J1HM12"/>